<sequence>MRRTLILLCCLLITTLTGCPMKSTLPRNMELKAFDPHRQDFVCVHEADQVPPIDPQAEAWFQEGMRITSRDLPPNQRNYPKAAELWQQAADKQHWKAILNLAGLLTEGDGYAPYEIAADPERAVRLVEQGMQLGIPSAFDLMGSLHQNGAGVNGDASRAYAFWELAAYKGSPGAQTFLGKALSATYDNPQEGFWGNRKTGLRMLECAFAQGYGKAAYELGATIVGTKVELDENNERALKVLHEGVKMGCEDCANYLSSSFSHHDDPLTHNFIDFARSERYSALGDALYHNPDLKFPNLDKVLPLPSAQLPVWNGNKEDLVNAAKAVVTPPPKLPPHPGSSRNNTRYYVPPGMTLPAEPIEVLAYWPYKAPRSGYWLLQLPPDPALADKPWQMRTVHELSQHLAPRHYLEREVLGMPNEWTDWDSDMQQAIMAMFWWELSPNQRINSRWSYLGKAIPLQQPALSPLVARQLALCIAPPEQQLMCDGEQTCPQTGIWQSSLANSHPCSKRWAAMSVTAQQAYVQAGERFPVPPQTGTGTGAETVIPAGELRWQWLGATTANAVNADGNSVISLPAVWQKQG</sequence>
<name>A0ABR7A9C2_9BURK</name>
<dbReference type="InterPro" id="IPR050767">
    <property type="entry name" value="Sel1_AlgK"/>
</dbReference>
<dbReference type="Proteomes" id="UP000654304">
    <property type="component" value="Unassembled WGS sequence"/>
</dbReference>
<dbReference type="Pfam" id="PF19933">
    <property type="entry name" value="DUF6396"/>
    <property type="match status" value="1"/>
</dbReference>
<proteinExistence type="predicted"/>
<dbReference type="PANTHER" id="PTHR11102">
    <property type="entry name" value="SEL-1-LIKE PROTEIN"/>
    <property type="match status" value="1"/>
</dbReference>
<dbReference type="SUPFAM" id="SSF81901">
    <property type="entry name" value="HCP-like"/>
    <property type="match status" value="1"/>
</dbReference>
<dbReference type="InterPro" id="IPR011990">
    <property type="entry name" value="TPR-like_helical_dom_sf"/>
</dbReference>
<feature type="chain" id="PRO_5047130212" evidence="1">
    <location>
        <begin position="19"/>
        <end position="579"/>
    </location>
</feature>
<protein>
    <submittedName>
        <fullName evidence="3">Sel1 repeat family protein</fullName>
    </submittedName>
</protein>
<evidence type="ECO:0000313" key="3">
    <source>
        <dbReference type="EMBL" id="MBC3933457.1"/>
    </source>
</evidence>
<evidence type="ECO:0000313" key="4">
    <source>
        <dbReference type="Proteomes" id="UP000654304"/>
    </source>
</evidence>
<reference evidence="3 4" key="1">
    <citation type="submission" date="2020-08" db="EMBL/GenBank/DDBJ databases">
        <title>Novel species isolated from subtropical streams in China.</title>
        <authorList>
            <person name="Lu H."/>
        </authorList>
    </citation>
    <scope>NUCLEOTIDE SEQUENCE [LARGE SCALE GENOMIC DNA]</scope>
    <source>
        <strain evidence="3 4">CY22W</strain>
    </source>
</reference>
<organism evidence="3 4">
    <name type="scientific">Undibacterium curvum</name>
    <dbReference type="NCBI Taxonomy" id="2762294"/>
    <lineage>
        <taxon>Bacteria</taxon>
        <taxon>Pseudomonadati</taxon>
        <taxon>Pseudomonadota</taxon>
        <taxon>Betaproteobacteria</taxon>
        <taxon>Burkholderiales</taxon>
        <taxon>Oxalobacteraceae</taxon>
        <taxon>Undibacterium</taxon>
    </lineage>
</organism>
<dbReference type="InterPro" id="IPR045653">
    <property type="entry name" value="DUF6396"/>
</dbReference>
<dbReference type="PROSITE" id="PS51257">
    <property type="entry name" value="PROKAR_LIPOPROTEIN"/>
    <property type="match status" value="1"/>
</dbReference>
<keyword evidence="4" id="KW-1185">Reference proteome</keyword>
<dbReference type="RefSeq" id="WP_186905032.1">
    <property type="nucleotide sequence ID" value="NZ_JACOGD010000011.1"/>
</dbReference>
<comment type="caution">
    <text evidence="3">The sequence shown here is derived from an EMBL/GenBank/DDBJ whole genome shotgun (WGS) entry which is preliminary data.</text>
</comment>
<evidence type="ECO:0000259" key="2">
    <source>
        <dbReference type="Pfam" id="PF19933"/>
    </source>
</evidence>
<keyword evidence="1" id="KW-0732">Signal</keyword>
<evidence type="ECO:0000256" key="1">
    <source>
        <dbReference type="SAM" id="SignalP"/>
    </source>
</evidence>
<feature type="domain" description="DUF6396" evidence="2">
    <location>
        <begin position="273"/>
        <end position="328"/>
    </location>
</feature>
<dbReference type="EMBL" id="JACOGD010000011">
    <property type="protein sequence ID" value="MBC3933457.1"/>
    <property type="molecule type" value="Genomic_DNA"/>
</dbReference>
<feature type="signal peptide" evidence="1">
    <location>
        <begin position="1"/>
        <end position="18"/>
    </location>
</feature>
<dbReference type="Gene3D" id="1.25.40.10">
    <property type="entry name" value="Tetratricopeptide repeat domain"/>
    <property type="match status" value="1"/>
</dbReference>
<dbReference type="PANTHER" id="PTHR11102:SF160">
    <property type="entry name" value="ERAD-ASSOCIATED E3 UBIQUITIN-PROTEIN LIGASE COMPONENT HRD3"/>
    <property type="match status" value="1"/>
</dbReference>
<accession>A0ABR7A9C2</accession>
<gene>
    <name evidence="3" type="ORF">H8K43_17395</name>
</gene>